<dbReference type="SMART" id="SM00975">
    <property type="entry name" value="Telomerase_RBD"/>
    <property type="match status" value="1"/>
</dbReference>
<dbReference type="PROSITE" id="PS50878">
    <property type="entry name" value="RT_POL"/>
    <property type="match status" value="1"/>
</dbReference>
<protein>
    <recommendedName>
        <fullName evidence="3 13">Telomerase reverse transcriptase</fullName>
        <ecNumber evidence="2 13">2.7.7.49</ecNumber>
    </recommendedName>
    <alternativeName>
        <fullName evidence="13">Telomerase catalytic subunit</fullName>
    </alternativeName>
</protein>
<dbReference type="AlphaFoldDB" id="A0AA88DZ42"/>
<evidence type="ECO:0000256" key="7">
    <source>
        <dbReference type="ARBA" id="ARBA00022723"/>
    </source>
</evidence>
<evidence type="ECO:0000256" key="1">
    <source>
        <dbReference type="ARBA" id="ARBA00008001"/>
    </source>
</evidence>
<dbReference type="GO" id="GO:0000781">
    <property type="term" value="C:chromosome, telomeric region"/>
    <property type="evidence" value="ECO:0007669"/>
    <property type="project" value="UniProtKB-SubCell"/>
</dbReference>
<dbReference type="InterPro" id="IPR021891">
    <property type="entry name" value="Telomerase_RBD"/>
</dbReference>
<keyword evidence="10 13" id="KW-0695">RNA-directed DNA polymerase</keyword>
<feature type="region of interest" description="Disordered" evidence="14">
    <location>
        <begin position="178"/>
        <end position="201"/>
    </location>
</feature>
<evidence type="ECO:0000256" key="12">
    <source>
        <dbReference type="ARBA" id="ARBA00048173"/>
    </source>
</evidence>
<comment type="function">
    <text evidence="13">Telomerase is a ribonucleoprotein enzyme essential for the replication of chromosome termini in most eukaryotes. It elongates telomeres. It is a reverse transcriptase that adds simple sequence repeats to chromosome ends by copying a template sequence within the RNA component of the enzyme.</text>
</comment>
<dbReference type="Gene3D" id="1.10.357.90">
    <property type="match status" value="1"/>
</dbReference>
<evidence type="ECO:0000313" key="16">
    <source>
        <dbReference type="EMBL" id="GMN64318.1"/>
    </source>
</evidence>
<dbReference type="EMBL" id="BTGU01000175">
    <property type="protein sequence ID" value="GMN64318.1"/>
    <property type="molecule type" value="Genomic_DNA"/>
</dbReference>
<dbReference type="GO" id="GO:0046872">
    <property type="term" value="F:metal ion binding"/>
    <property type="evidence" value="ECO:0007669"/>
    <property type="project" value="UniProtKB-KW"/>
</dbReference>
<keyword evidence="11 13" id="KW-0539">Nucleus</keyword>
<feature type="region of interest" description="Disordered" evidence="14">
    <location>
        <begin position="271"/>
        <end position="306"/>
    </location>
</feature>
<dbReference type="PANTHER" id="PTHR12066">
    <property type="entry name" value="TELOMERASE REVERSE TRANSCRIPTASE"/>
    <property type="match status" value="1"/>
</dbReference>
<sequence length="1081" mass="123379">MTKKPRVPEVLWRLFRNRARTLSATFVSLLPPRLRPDVASLLRSGDSSDYRDLLTSCFAVVSENAPPLRFLSPPESPPESYCWSQHQIVVRTIEMIISEQSVSSNVICSGYDKCNQSSPLVELFTSPAWCLLLERVGEEIMAYLLKHTSIFLPLDHKNYNQVAGYPINELCSAVPDRASKPQSPSYLLIPGGPKKKRERDESILPVSKRRHFASSFSGNGISSSLTCFRIHHVDKHSQMNSSEAALELKGNSVINTKESSSHEVIQNLNQSTPKLRKRSRPCSWQRHRKRRQLDSQEKAVPTSCTSIPTHKNGLPEKCGLKDDDRGLLEFSIGPNSSDSMLLFESIFGLSDVMECSNTVPCFENNGFGLSGSASVCLTRRCEHLRLLNKHCVVPTLDQNAGNSECLYKGSESENQILKTCQDCISNLNKSSLEANYSQAIKSYCPKSQVVVEHAKGHGLQTSGISKLNDATHTMKQRLLESWIYWFFSYIVVPLLQSNFYITESERGKRDVFYYKKSVWEMVKNRAAICLKDQNYIYLDNAEARDIVTCRSFGFSKLRLLPKENGIRLLANLKASSRMLRKESYCKSEFSGTHKRTYSVKKSVGFHYFRSVNSVLRDTHAVLKGMQLKEPEKLGSSVFDYNDVYKRLCPFLIGLKRGSSTMPAVFMIVSDVSKAFDSVDQNKLLSVIEDVMRDERYTLQLSCQVFCTEKSLSVHENLALVDRNINSRNTTFISRRSSDSILVNQECNKSVKKEELLFHLVEHVKHNVLQLDKKFYLQRVGISQGSVLSSLLCSLYYGDMDRKVIFPFLERTSPRPIQDILKKRDCQHASGEQISNFKAISSGDYMLLRFIDDFLFISTSKQQAENFFSRLSVGEDGTSFLRWSGLLINCSTLEVQADYTKYLNDHLCSSLTVCWQGKPARHLEAKLCGYMRPKCHPIFYDSNINSAGVVRLNIFQAFLLCAMKFHCYVCDLSYICKFRARIYLSIIERTFRYMHFLIKKRMRYASLGYDLHPILHLEDGEVEWLGLNAYIQVLKRKQSRYKELLSLLRSKLSAYRLSGNGSTHLNYAVDASHSSLMWKIKY</sequence>
<keyword evidence="17" id="KW-1185">Reference proteome</keyword>
<dbReference type="PRINTS" id="PR01365">
    <property type="entry name" value="TELOMERASERT"/>
</dbReference>
<dbReference type="GO" id="GO:0042162">
    <property type="term" value="F:telomeric DNA binding"/>
    <property type="evidence" value="ECO:0007669"/>
    <property type="project" value="TreeGrafter"/>
</dbReference>
<evidence type="ECO:0000256" key="8">
    <source>
        <dbReference type="ARBA" id="ARBA00022842"/>
    </source>
</evidence>
<keyword evidence="4 13" id="KW-0158">Chromosome</keyword>
<dbReference type="GO" id="GO:0003720">
    <property type="term" value="F:telomerase activity"/>
    <property type="evidence" value="ECO:0007669"/>
    <property type="project" value="InterPro"/>
</dbReference>
<evidence type="ECO:0000256" key="4">
    <source>
        <dbReference type="ARBA" id="ARBA00022454"/>
    </source>
</evidence>
<keyword evidence="7 13" id="KW-0479">Metal-binding</keyword>
<reference evidence="16" key="1">
    <citation type="submission" date="2023-07" db="EMBL/GenBank/DDBJ databases">
        <title>draft genome sequence of fig (Ficus carica).</title>
        <authorList>
            <person name="Takahashi T."/>
            <person name="Nishimura K."/>
        </authorList>
    </citation>
    <scope>NUCLEOTIDE SEQUENCE</scope>
</reference>
<evidence type="ECO:0000256" key="9">
    <source>
        <dbReference type="ARBA" id="ARBA00022895"/>
    </source>
</evidence>
<evidence type="ECO:0000256" key="3">
    <source>
        <dbReference type="ARBA" id="ARBA00016182"/>
    </source>
</evidence>
<keyword evidence="5 13" id="KW-0808">Transferase</keyword>
<dbReference type="InterPro" id="IPR003545">
    <property type="entry name" value="Telomerase_RT"/>
</dbReference>
<dbReference type="InterPro" id="IPR000477">
    <property type="entry name" value="RT_dom"/>
</dbReference>
<evidence type="ECO:0000256" key="2">
    <source>
        <dbReference type="ARBA" id="ARBA00012493"/>
    </source>
</evidence>
<comment type="subcellular location">
    <subcellularLocation>
        <location evidence="13">Nucleus</location>
    </subcellularLocation>
    <subcellularLocation>
        <location evidence="13">Chromosome</location>
        <location evidence="13">Telomere</location>
    </subcellularLocation>
</comment>
<evidence type="ECO:0000256" key="14">
    <source>
        <dbReference type="SAM" id="MobiDB-lite"/>
    </source>
</evidence>
<organism evidence="16 17">
    <name type="scientific">Ficus carica</name>
    <name type="common">Common fig</name>
    <dbReference type="NCBI Taxonomy" id="3494"/>
    <lineage>
        <taxon>Eukaryota</taxon>
        <taxon>Viridiplantae</taxon>
        <taxon>Streptophyta</taxon>
        <taxon>Embryophyta</taxon>
        <taxon>Tracheophyta</taxon>
        <taxon>Spermatophyta</taxon>
        <taxon>Magnoliopsida</taxon>
        <taxon>eudicotyledons</taxon>
        <taxon>Gunneridae</taxon>
        <taxon>Pentapetalae</taxon>
        <taxon>rosids</taxon>
        <taxon>fabids</taxon>
        <taxon>Rosales</taxon>
        <taxon>Moraceae</taxon>
        <taxon>Ficeae</taxon>
        <taxon>Ficus</taxon>
    </lineage>
</organism>
<dbReference type="Proteomes" id="UP001187192">
    <property type="component" value="Unassembled WGS sequence"/>
</dbReference>
<feature type="domain" description="Reverse transcriptase" evidence="15">
    <location>
        <begin position="541"/>
        <end position="906"/>
    </location>
</feature>
<evidence type="ECO:0000259" key="15">
    <source>
        <dbReference type="PROSITE" id="PS50878"/>
    </source>
</evidence>
<evidence type="ECO:0000256" key="11">
    <source>
        <dbReference type="ARBA" id="ARBA00023242"/>
    </source>
</evidence>
<comment type="similarity">
    <text evidence="1 13">Belongs to the reverse transcriptase family. Telomerase subfamily.</text>
</comment>
<dbReference type="Pfam" id="PF21399">
    <property type="entry name" value="TERT_C"/>
    <property type="match status" value="1"/>
</dbReference>
<evidence type="ECO:0000256" key="5">
    <source>
        <dbReference type="ARBA" id="ARBA00022679"/>
    </source>
</evidence>
<evidence type="ECO:0000256" key="10">
    <source>
        <dbReference type="ARBA" id="ARBA00022918"/>
    </source>
</evidence>
<dbReference type="InterPro" id="IPR049139">
    <property type="entry name" value="TERT_C"/>
</dbReference>
<feature type="compositionally biased region" description="Basic residues" evidence="14">
    <location>
        <begin position="274"/>
        <end position="291"/>
    </location>
</feature>
<dbReference type="EC" id="2.7.7.49" evidence="2 13"/>
<dbReference type="GO" id="GO:0000333">
    <property type="term" value="C:telomerase catalytic core complex"/>
    <property type="evidence" value="ECO:0007669"/>
    <property type="project" value="TreeGrafter"/>
</dbReference>
<evidence type="ECO:0000256" key="13">
    <source>
        <dbReference type="RuleBase" id="RU365061"/>
    </source>
</evidence>
<comment type="caution">
    <text evidence="16">The sequence shown here is derived from an EMBL/GenBank/DDBJ whole genome shotgun (WGS) entry which is preliminary data.</text>
</comment>
<name>A0AA88DZ42_FICCA</name>
<accession>A0AA88DZ42</accession>
<keyword evidence="8 13" id="KW-0460">Magnesium</keyword>
<dbReference type="Gene3D" id="1.10.132.70">
    <property type="match status" value="1"/>
</dbReference>
<comment type="catalytic activity">
    <reaction evidence="12 13">
        <text>DNA(n) + a 2'-deoxyribonucleoside 5'-triphosphate = DNA(n+1) + diphosphate</text>
        <dbReference type="Rhea" id="RHEA:22508"/>
        <dbReference type="Rhea" id="RHEA-COMP:17339"/>
        <dbReference type="Rhea" id="RHEA-COMP:17340"/>
        <dbReference type="ChEBI" id="CHEBI:33019"/>
        <dbReference type="ChEBI" id="CHEBI:61560"/>
        <dbReference type="ChEBI" id="CHEBI:173112"/>
        <dbReference type="EC" id="2.7.7.49"/>
    </reaction>
</comment>
<gene>
    <name evidence="16" type="ORF">TIFTF001_033372</name>
</gene>
<keyword evidence="9 13" id="KW-0779">Telomere</keyword>
<proteinExistence type="inferred from homology"/>
<dbReference type="GO" id="GO:0070034">
    <property type="term" value="F:telomerase RNA binding"/>
    <property type="evidence" value="ECO:0007669"/>
    <property type="project" value="TreeGrafter"/>
</dbReference>
<dbReference type="GO" id="GO:0007004">
    <property type="term" value="P:telomere maintenance via telomerase"/>
    <property type="evidence" value="ECO:0007669"/>
    <property type="project" value="TreeGrafter"/>
</dbReference>
<evidence type="ECO:0000313" key="17">
    <source>
        <dbReference type="Proteomes" id="UP001187192"/>
    </source>
</evidence>
<evidence type="ECO:0000256" key="6">
    <source>
        <dbReference type="ARBA" id="ARBA00022695"/>
    </source>
</evidence>
<dbReference type="PANTHER" id="PTHR12066:SF0">
    <property type="entry name" value="TELOMERASE REVERSE TRANSCRIPTASE"/>
    <property type="match status" value="1"/>
</dbReference>
<keyword evidence="6 13" id="KW-0548">Nucleotidyltransferase</keyword>
<dbReference type="Pfam" id="PF12009">
    <property type="entry name" value="Telomerase_RBD"/>
    <property type="match status" value="1"/>
</dbReference>